<gene>
    <name evidence="2" type="ORF">V6N12_044569</name>
    <name evidence="3" type="ORF">V6N12_044576</name>
</gene>
<organism evidence="2 4">
    <name type="scientific">Hibiscus sabdariffa</name>
    <name type="common">roselle</name>
    <dbReference type="NCBI Taxonomy" id="183260"/>
    <lineage>
        <taxon>Eukaryota</taxon>
        <taxon>Viridiplantae</taxon>
        <taxon>Streptophyta</taxon>
        <taxon>Embryophyta</taxon>
        <taxon>Tracheophyta</taxon>
        <taxon>Spermatophyta</taxon>
        <taxon>Magnoliopsida</taxon>
        <taxon>eudicotyledons</taxon>
        <taxon>Gunneridae</taxon>
        <taxon>Pentapetalae</taxon>
        <taxon>rosids</taxon>
        <taxon>malvids</taxon>
        <taxon>Malvales</taxon>
        <taxon>Malvaceae</taxon>
        <taxon>Malvoideae</taxon>
        <taxon>Hibiscus</taxon>
    </lineage>
</organism>
<accession>A0ABR2AJ86</accession>
<dbReference type="Proteomes" id="UP001472677">
    <property type="component" value="Unassembled WGS sequence"/>
</dbReference>
<comment type="caution">
    <text evidence="2">The sequence shown here is derived from an EMBL/GenBank/DDBJ whole genome shotgun (WGS) entry which is preliminary data.</text>
</comment>
<proteinExistence type="predicted"/>
<feature type="compositionally biased region" description="Polar residues" evidence="1">
    <location>
        <begin position="39"/>
        <end position="48"/>
    </location>
</feature>
<dbReference type="PANTHER" id="PTHR48245">
    <property type="match status" value="1"/>
</dbReference>
<name>A0ABR2AJ86_9ROSI</name>
<keyword evidence="4" id="KW-1185">Reference proteome</keyword>
<reference evidence="2 4" key="1">
    <citation type="journal article" date="2024" name="G3 (Bethesda)">
        <title>Genome assembly of Hibiscus sabdariffa L. provides insights into metabolisms of medicinal natural products.</title>
        <authorList>
            <person name="Kim T."/>
        </authorList>
    </citation>
    <scope>NUCLEOTIDE SEQUENCE [LARGE SCALE GENOMIC DNA]</scope>
    <source>
        <strain evidence="2">TK-2024</strain>
        <tissue evidence="2">Old leaves</tissue>
    </source>
</reference>
<sequence length="222" mass="23759">MNGAKRSAEAVGCKNASVGERSALGGSTRVSGSRRSGSENVGLSNANIGENPMPRKPKGSSARFVHGGVRRGRENAPSQCSSTRRYGAEVTHAILPGKARTTFNKRVPVPETDTGEPATEAPVNGGRNYNGPKMRTTRTWTERPYEALLFPGIGFGLFLRSLGPTGQGTVSGRQFLWGVGLPKGNGGVQRFPRAGRRLALECKGRRELDCKTHPSSRDESRP</sequence>
<feature type="region of interest" description="Disordered" evidence="1">
    <location>
        <begin position="1"/>
        <end position="61"/>
    </location>
</feature>
<feature type="region of interest" description="Disordered" evidence="1">
    <location>
        <begin position="107"/>
        <end position="133"/>
    </location>
</feature>
<dbReference type="PANTHER" id="PTHR48245:SF1">
    <property type="match status" value="1"/>
</dbReference>
<protein>
    <submittedName>
        <fullName evidence="2">Uncharacterized protein</fullName>
    </submittedName>
</protein>
<dbReference type="EMBL" id="JBBPBM010000620">
    <property type="protein sequence ID" value="KAK8493484.1"/>
    <property type="molecule type" value="Genomic_DNA"/>
</dbReference>
<evidence type="ECO:0000313" key="4">
    <source>
        <dbReference type="Proteomes" id="UP001472677"/>
    </source>
</evidence>
<evidence type="ECO:0000256" key="1">
    <source>
        <dbReference type="SAM" id="MobiDB-lite"/>
    </source>
</evidence>
<evidence type="ECO:0000313" key="2">
    <source>
        <dbReference type="EMBL" id="KAK8493477.1"/>
    </source>
</evidence>
<evidence type="ECO:0000313" key="3">
    <source>
        <dbReference type="EMBL" id="KAK8493484.1"/>
    </source>
</evidence>
<feature type="compositionally biased region" description="Low complexity" evidence="1">
    <location>
        <begin position="25"/>
        <end position="35"/>
    </location>
</feature>
<dbReference type="EMBL" id="JBBPBM010000620">
    <property type="protein sequence ID" value="KAK8493477.1"/>
    <property type="molecule type" value="Genomic_DNA"/>
</dbReference>